<reference evidence="2" key="1">
    <citation type="journal article" date="2020" name="mSystems">
        <title>Genome- and Community-Level Interaction Insights into Carbon Utilization and Element Cycling Functions of Hydrothermarchaeota in Hydrothermal Sediment.</title>
        <authorList>
            <person name="Zhou Z."/>
            <person name="Liu Y."/>
            <person name="Xu W."/>
            <person name="Pan J."/>
            <person name="Luo Z.H."/>
            <person name="Li M."/>
        </authorList>
    </citation>
    <scope>NUCLEOTIDE SEQUENCE [LARGE SCALE GENOMIC DNA]</scope>
    <source>
        <strain evidence="2">HyVt-113</strain>
    </source>
</reference>
<dbReference type="AlphaFoldDB" id="A0A7V0NE17"/>
<dbReference type="EMBL" id="DQWQ01000013">
    <property type="protein sequence ID" value="HDD35211.1"/>
    <property type="molecule type" value="Genomic_DNA"/>
</dbReference>
<protein>
    <submittedName>
        <fullName evidence="2">Uncharacterized protein</fullName>
    </submittedName>
</protein>
<evidence type="ECO:0000313" key="2">
    <source>
        <dbReference type="EMBL" id="HDD35211.1"/>
    </source>
</evidence>
<sequence>MLDVYRMSFLGAYLSGFMFLGWLGFKLKEKVLWFKMGVQILFVFTALLILTLWQYTWILVFDLNLQERPKEDFMIIFIAALFAPFVFRIYDALDVN</sequence>
<feature type="transmembrane region" description="Helical" evidence="1">
    <location>
        <begin position="32"/>
        <end position="53"/>
    </location>
</feature>
<name>A0A7V0NE17_DESA2</name>
<organism evidence="2">
    <name type="scientific">Desulfofervidus auxilii</name>
    <dbReference type="NCBI Taxonomy" id="1621989"/>
    <lineage>
        <taxon>Bacteria</taxon>
        <taxon>Pseudomonadati</taxon>
        <taxon>Thermodesulfobacteriota</taxon>
        <taxon>Candidatus Desulfofervidia</taxon>
        <taxon>Candidatus Desulfofervidales</taxon>
        <taxon>Candidatus Desulfofervidaceae</taxon>
        <taxon>Candidatus Desulfofervidus</taxon>
    </lineage>
</organism>
<accession>A0A7V0NE17</accession>
<keyword evidence="1" id="KW-0812">Transmembrane</keyword>
<feature type="transmembrane region" description="Helical" evidence="1">
    <location>
        <begin position="73"/>
        <end position="90"/>
    </location>
</feature>
<keyword evidence="1" id="KW-0472">Membrane</keyword>
<dbReference type="Proteomes" id="UP000885706">
    <property type="component" value="Unassembled WGS sequence"/>
</dbReference>
<proteinExistence type="predicted"/>
<keyword evidence="1" id="KW-1133">Transmembrane helix</keyword>
<feature type="transmembrane region" description="Helical" evidence="1">
    <location>
        <begin position="6"/>
        <end position="25"/>
    </location>
</feature>
<comment type="caution">
    <text evidence="2">The sequence shown here is derived from an EMBL/GenBank/DDBJ whole genome shotgun (WGS) entry which is preliminary data.</text>
</comment>
<evidence type="ECO:0000256" key="1">
    <source>
        <dbReference type="SAM" id="Phobius"/>
    </source>
</evidence>
<gene>
    <name evidence="2" type="ORF">ENF30_00245</name>
</gene>